<protein>
    <submittedName>
        <fullName evidence="5">Arylsulfatase</fullName>
    </submittedName>
</protein>
<dbReference type="Gene3D" id="3.40.720.10">
    <property type="entry name" value="Alkaline Phosphatase, subunit A"/>
    <property type="match status" value="1"/>
</dbReference>
<dbReference type="InterPro" id="IPR050738">
    <property type="entry name" value="Sulfatase"/>
</dbReference>
<dbReference type="EMBL" id="LYDR01000116">
    <property type="protein sequence ID" value="ODA30058.1"/>
    <property type="molecule type" value="Genomic_DNA"/>
</dbReference>
<dbReference type="InterPro" id="IPR017850">
    <property type="entry name" value="Alkaline_phosphatase_core_sf"/>
</dbReference>
<name>A0A1C3EA02_9PLAN</name>
<dbReference type="Pfam" id="PF00884">
    <property type="entry name" value="Sulfatase"/>
    <property type="match status" value="1"/>
</dbReference>
<accession>A0A1C3EA02</accession>
<dbReference type="OrthoDB" id="9783154at2"/>
<keyword evidence="6" id="KW-1185">Reference proteome</keyword>
<dbReference type="PANTHER" id="PTHR42693">
    <property type="entry name" value="ARYLSULFATASE FAMILY MEMBER"/>
    <property type="match status" value="1"/>
</dbReference>
<reference evidence="5 6" key="1">
    <citation type="submission" date="2016-05" db="EMBL/GenBank/DDBJ databases">
        <title>Genomic and physiological characterization of Planctopirus sp. isolated from fresh water lake.</title>
        <authorList>
            <person name="Subhash Y."/>
            <person name="Ramana C."/>
        </authorList>
    </citation>
    <scope>NUCLEOTIDE SEQUENCE [LARGE SCALE GENOMIC DNA]</scope>
    <source>
        <strain evidence="5 6">JC280</strain>
    </source>
</reference>
<dbReference type="SUPFAM" id="SSF53649">
    <property type="entry name" value="Alkaline phosphatase-like"/>
    <property type="match status" value="1"/>
</dbReference>
<feature type="domain" description="Sulfatase N-terminal" evidence="4">
    <location>
        <begin position="56"/>
        <end position="367"/>
    </location>
</feature>
<dbReference type="GO" id="GO:0004065">
    <property type="term" value="F:arylsulfatase activity"/>
    <property type="evidence" value="ECO:0007669"/>
    <property type="project" value="TreeGrafter"/>
</dbReference>
<feature type="region of interest" description="Disordered" evidence="3">
    <location>
        <begin position="478"/>
        <end position="506"/>
    </location>
</feature>
<dbReference type="Proteomes" id="UP000094828">
    <property type="component" value="Unassembled WGS sequence"/>
</dbReference>
<dbReference type="Gene3D" id="3.30.1120.10">
    <property type="match status" value="1"/>
</dbReference>
<dbReference type="Pfam" id="PF14707">
    <property type="entry name" value="Sulfatase_C"/>
    <property type="match status" value="1"/>
</dbReference>
<sequence length="506" mass="55807">MRHELMAIQPVKARDHRAAYPTSWLLCHLAISLSLCLWQVGSITKVMAAETRPEKPNVIIINCDDLGYADVGAFGATICKTPQIDRMAREGVKATSFYVAQAVCSASRTALLTGCLPNRIGILGALSHVSKNGIADSEVTLGELFQSQGYSTAMYGKWHLGCQAQFLPGRHGFDEAFGIPYSNDMWSKNPYGKFPPLPLFRQKGDAPAEIMGHDTDQSRFTTDFTMAAVSFIDRHADNPFFIYLAHPMPHTPIFVSEERNSGERAQLYRDVIGEIDWSVGTIRQTLEKHQLTRKTLVIFTSDNGPWLVFGNHAGSTGPLREGKGTMWDGGARVPFVACWPGVIPPDTTVDLPMATYDLFPTFAKMLGAELPAHPIDGVEIWPQLTGASKAQPHKALWFYYGRDLIAVRSGPWKLVFPHTYVHPVERGNDGQRGKLVNQKFNESALYNLDSDIGETTNLASQHPEIVQQLETFAEEARRELGDALTNRKGSGVRPPGTVNDSPSLGN</sequence>
<evidence type="ECO:0000259" key="4">
    <source>
        <dbReference type="Pfam" id="PF00884"/>
    </source>
</evidence>
<evidence type="ECO:0000256" key="1">
    <source>
        <dbReference type="ARBA" id="ARBA00008779"/>
    </source>
</evidence>
<comment type="similarity">
    <text evidence="1">Belongs to the sulfatase family.</text>
</comment>
<keyword evidence="2" id="KW-0378">Hydrolase</keyword>
<organism evidence="5 6">
    <name type="scientific">Planctopirus hydrillae</name>
    <dbReference type="NCBI Taxonomy" id="1841610"/>
    <lineage>
        <taxon>Bacteria</taxon>
        <taxon>Pseudomonadati</taxon>
        <taxon>Planctomycetota</taxon>
        <taxon>Planctomycetia</taxon>
        <taxon>Planctomycetales</taxon>
        <taxon>Planctomycetaceae</taxon>
        <taxon>Planctopirus</taxon>
    </lineage>
</organism>
<dbReference type="RefSeq" id="WP_068849029.1">
    <property type="nucleotide sequence ID" value="NZ_LYDR01000116.1"/>
</dbReference>
<evidence type="ECO:0000313" key="6">
    <source>
        <dbReference type="Proteomes" id="UP000094828"/>
    </source>
</evidence>
<dbReference type="PANTHER" id="PTHR42693:SF53">
    <property type="entry name" value="ENDO-4-O-SULFATASE"/>
    <property type="match status" value="1"/>
</dbReference>
<evidence type="ECO:0000256" key="3">
    <source>
        <dbReference type="SAM" id="MobiDB-lite"/>
    </source>
</evidence>
<comment type="caution">
    <text evidence="5">The sequence shown here is derived from an EMBL/GenBank/DDBJ whole genome shotgun (WGS) entry which is preliminary data.</text>
</comment>
<dbReference type="AlphaFoldDB" id="A0A1C3EA02"/>
<gene>
    <name evidence="5" type="ORF">A6X21_06895</name>
</gene>
<proteinExistence type="inferred from homology"/>
<dbReference type="STRING" id="1841610.A6X21_06895"/>
<dbReference type="InterPro" id="IPR000917">
    <property type="entry name" value="Sulfatase_N"/>
</dbReference>
<evidence type="ECO:0000256" key="2">
    <source>
        <dbReference type="ARBA" id="ARBA00022801"/>
    </source>
</evidence>
<dbReference type="CDD" id="cd16026">
    <property type="entry name" value="GALNS_like"/>
    <property type="match status" value="1"/>
</dbReference>
<evidence type="ECO:0000313" key="5">
    <source>
        <dbReference type="EMBL" id="ODA30058.1"/>
    </source>
</evidence>